<protein>
    <submittedName>
        <fullName evidence="1">Uncharacterized protein</fullName>
    </submittedName>
</protein>
<evidence type="ECO:0000313" key="2">
    <source>
        <dbReference type="Proteomes" id="UP001497535"/>
    </source>
</evidence>
<reference evidence="1" key="1">
    <citation type="submission" date="2023-11" db="EMBL/GenBank/DDBJ databases">
        <authorList>
            <person name="Poullet M."/>
        </authorList>
    </citation>
    <scope>NUCLEOTIDE SEQUENCE</scope>
    <source>
        <strain evidence="1">E1834</strain>
    </source>
</reference>
<name>A0ACB0ZFU0_MELEN</name>
<accession>A0ACB0ZFU0</accession>
<dbReference type="Proteomes" id="UP001497535">
    <property type="component" value="Unassembled WGS sequence"/>
</dbReference>
<dbReference type="EMBL" id="CAVMJV010000032">
    <property type="protein sequence ID" value="CAK5077414.1"/>
    <property type="molecule type" value="Genomic_DNA"/>
</dbReference>
<keyword evidence="2" id="KW-1185">Reference proteome</keyword>
<organism evidence="1 2">
    <name type="scientific">Meloidogyne enterolobii</name>
    <name type="common">Root-knot nematode worm</name>
    <name type="synonym">Meloidogyne mayaguensis</name>
    <dbReference type="NCBI Taxonomy" id="390850"/>
    <lineage>
        <taxon>Eukaryota</taxon>
        <taxon>Metazoa</taxon>
        <taxon>Ecdysozoa</taxon>
        <taxon>Nematoda</taxon>
        <taxon>Chromadorea</taxon>
        <taxon>Rhabditida</taxon>
        <taxon>Tylenchina</taxon>
        <taxon>Tylenchomorpha</taxon>
        <taxon>Tylenchoidea</taxon>
        <taxon>Meloidogynidae</taxon>
        <taxon>Meloidogyninae</taxon>
        <taxon>Meloidogyne</taxon>
    </lineage>
</organism>
<proteinExistence type="predicted"/>
<evidence type="ECO:0000313" key="1">
    <source>
        <dbReference type="EMBL" id="CAK5077414.1"/>
    </source>
</evidence>
<sequence length="206" mass="24191">MELIIEFKDFVEILLSNDKYKNKKTYPVEEAEDIENGKKEIKINDVFDKDYLNGIAIAGKYHDEKMFITKVVINPLFVPQQNLVPIPLENKGEDLLTKVKWYTTNWEGKESTFVKICIQFKNGGEYLIAVLTNGHYINGYHHFQFFVKIQNGEGKKCFFKHFKNMSEEDLEILKDYRKEMEIVIVPKNVIEDKKRGIENFGLLIDI</sequence>
<gene>
    <name evidence="1" type="ORF">MENTE1834_LOCUS24332</name>
</gene>
<comment type="caution">
    <text evidence="1">The sequence shown here is derived from an EMBL/GenBank/DDBJ whole genome shotgun (WGS) entry which is preliminary data.</text>
</comment>